<evidence type="ECO:0000313" key="4">
    <source>
        <dbReference type="EMBL" id="KAF5389042.1"/>
    </source>
</evidence>
<dbReference type="OrthoDB" id="432234at2759"/>
<dbReference type="Pfam" id="PF14214">
    <property type="entry name" value="Helitron_like_N"/>
    <property type="match status" value="1"/>
</dbReference>
<dbReference type="EMBL" id="JAACJN010000024">
    <property type="protein sequence ID" value="KAF5389042.1"/>
    <property type="molecule type" value="Genomic_DNA"/>
</dbReference>
<feature type="compositionally biased region" description="Basic and acidic residues" evidence="1">
    <location>
        <begin position="837"/>
        <end position="856"/>
    </location>
</feature>
<name>A0A8H5HT38_9AGAR</name>
<proteinExistence type="predicted"/>
<feature type="region of interest" description="Disordered" evidence="1">
    <location>
        <begin position="814"/>
        <end position="856"/>
    </location>
</feature>
<evidence type="ECO:0000313" key="5">
    <source>
        <dbReference type="Proteomes" id="UP000518752"/>
    </source>
</evidence>
<dbReference type="Pfam" id="PF20209">
    <property type="entry name" value="DUF6570"/>
    <property type="match status" value="1"/>
</dbReference>
<evidence type="ECO:0000259" key="3">
    <source>
        <dbReference type="Pfam" id="PF20209"/>
    </source>
</evidence>
<feature type="domain" description="Helitron helicase-like" evidence="2">
    <location>
        <begin position="255"/>
        <end position="477"/>
    </location>
</feature>
<sequence length="952" mass="107997">MIKLYPTTFTGDVEGLQSGLSGTVVTFEQNMKDVAKMMEGQLLPRKPDILPSLITISFIGRGKLPRRWLQNTFRVRRNIVFDALGWYRGHNGYFRKVSISETNLALLPEDNIPRELEALICQTSDPEVAAMEEGGYVPLPEQNGKDVEIVSSGDCEPSAAGSSEADVIPLHYTGFHDTDMNTTTASELQQWGMARLWGDGKEGGYAVRHSTKPASDFPSPFSDMNFSELTFPSLFPYGMGGFEKTRPIEISLKDHIRWALEYHDRRFRLHPHFPFTMFSIVQKREAMSSAKIQMSGPDAERQMRIISSVTPKDLKQSAEEEDAKKPISNAAVRTLRKHVFGAAARVEGSDAACMAHRSKIWSTTMMEGPPTVWITINPADIHNPIAQVFARVDIDLDNFVKETGPDSTARARNVAQDPFAAAKFHHFIINTILETLFGIKVNRFLIQRKTGVFGELNAYLGVDEVQNRGTLHTHMLLWFRHAPSVDETTSLLKSDDFRQKMVEFIKRNVRAYMPGFEDKTSVEKIEKDPNAGYSRPPNPSLPSYEDRLQAHELTIVQAEQVHKCQKGRCLVVKKNGLWGCKRNAPFEKSEDDVVEESGKWRCKRSYEFMNSWNPSVTVNVGCNNDIKPLLNGREVVNILFYNSTYMSKAQKHQFNISAVLAKGMESHLRRVEDEARKELERGQKTLLFRMLNSINREQELSAPLVMSYLMGWGDVHSSHMYTVLRWNTFSSQLRRMFPALKWQKMITKEVTESSTNRNEFTQEEVPNETLTVADNGTVFAKSQFTDYVLRGTNLNHICLLDFIVDTYDEAQKESKRADSGAESSGENQRGRPRNLRSKYDSRHPNALTRERVIRSNDHRNLPNVTGGWFPKRDDDDTKDAFCASMLMLLKPWRNLAVDLKTVTETWESAYSAFISKADAKRKFIIAGTQFLHQAQTAMDNAKKDEAAGGGRP</sequence>
<organism evidence="4 5">
    <name type="scientific">Collybiopsis confluens</name>
    <dbReference type="NCBI Taxonomy" id="2823264"/>
    <lineage>
        <taxon>Eukaryota</taxon>
        <taxon>Fungi</taxon>
        <taxon>Dikarya</taxon>
        <taxon>Basidiomycota</taxon>
        <taxon>Agaricomycotina</taxon>
        <taxon>Agaricomycetes</taxon>
        <taxon>Agaricomycetidae</taxon>
        <taxon>Agaricales</taxon>
        <taxon>Marasmiineae</taxon>
        <taxon>Omphalotaceae</taxon>
        <taxon>Collybiopsis</taxon>
    </lineage>
</organism>
<feature type="domain" description="DUF6570" evidence="3">
    <location>
        <begin position="12"/>
        <end position="105"/>
    </location>
</feature>
<dbReference type="Proteomes" id="UP000518752">
    <property type="component" value="Unassembled WGS sequence"/>
</dbReference>
<accession>A0A8H5HT38</accession>
<reference evidence="4 5" key="1">
    <citation type="journal article" date="2020" name="ISME J.">
        <title>Uncovering the hidden diversity of litter-decomposition mechanisms in mushroom-forming fungi.</title>
        <authorList>
            <person name="Floudas D."/>
            <person name="Bentzer J."/>
            <person name="Ahren D."/>
            <person name="Johansson T."/>
            <person name="Persson P."/>
            <person name="Tunlid A."/>
        </authorList>
    </citation>
    <scope>NUCLEOTIDE SEQUENCE [LARGE SCALE GENOMIC DNA]</scope>
    <source>
        <strain evidence="4 5">CBS 406.79</strain>
    </source>
</reference>
<evidence type="ECO:0008006" key="6">
    <source>
        <dbReference type="Google" id="ProtNLM"/>
    </source>
</evidence>
<dbReference type="AlphaFoldDB" id="A0A8H5HT38"/>
<gene>
    <name evidence="4" type="ORF">D9757_004879</name>
</gene>
<dbReference type="InterPro" id="IPR046700">
    <property type="entry name" value="DUF6570"/>
</dbReference>
<evidence type="ECO:0000259" key="2">
    <source>
        <dbReference type="Pfam" id="PF14214"/>
    </source>
</evidence>
<dbReference type="InterPro" id="IPR025476">
    <property type="entry name" value="Helitron_helicase-like"/>
</dbReference>
<protein>
    <recommendedName>
        <fullName evidence="6">Helitron helicase-like domain-containing protein</fullName>
    </recommendedName>
</protein>
<keyword evidence="5" id="KW-1185">Reference proteome</keyword>
<evidence type="ECO:0000256" key="1">
    <source>
        <dbReference type="SAM" id="MobiDB-lite"/>
    </source>
</evidence>
<comment type="caution">
    <text evidence="4">The sequence shown here is derived from an EMBL/GenBank/DDBJ whole genome shotgun (WGS) entry which is preliminary data.</text>
</comment>